<evidence type="ECO:0000259" key="2">
    <source>
        <dbReference type="Pfam" id="PF03372"/>
    </source>
</evidence>
<evidence type="ECO:0000313" key="3">
    <source>
        <dbReference type="EMBL" id="MBB5435128.1"/>
    </source>
</evidence>
<dbReference type="Proteomes" id="UP000572635">
    <property type="component" value="Unassembled WGS sequence"/>
</dbReference>
<dbReference type="Gene3D" id="3.60.10.10">
    <property type="entry name" value="Endonuclease/exonuclease/phosphatase"/>
    <property type="match status" value="1"/>
</dbReference>
<dbReference type="Pfam" id="PF03372">
    <property type="entry name" value="Exo_endo_phos"/>
    <property type="match status" value="1"/>
</dbReference>
<dbReference type="AlphaFoldDB" id="A0A7W8VGG4"/>
<dbReference type="Gene3D" id="2.60.40.10">
    <property type="entry name" value="Immunoglobulins"/>
    <property type="match status" value="1"/>
</dbReference>
<keyword evidence="3" id="KW-0540">Nuclease</keyword>
<dbReference type="RefSeq" id="WP_184396589.1">
    <property type="nucleotide sequence ID" value="NZ_BAAAJD010000211.1"/>
</dbReference>
<keyword evidence="3" id="KW-0378">Hydrolase</keyword>
<dbReference type="SUPFAM" id="SSF56219">
    <property type="entry name" value="DNase I-like"/>
    <property type="match status" value="1"/>
</dbReference>
<keyword evidence="4" id="KW-1185">Reference proteome</keyword>
<keyword evidence="1" id="KW-0732">Signal</keyword>
<feature type="signal peptide" evidence="1">
    <location>
        <begin position="1"/>
        <end position="28"/>
    </location>
</feature>
<protein>
    <submittedName>
        <fullName evidence="3">Endonuclease/exonuclease/phosphatase family metal-dependent hydrolase</fullName>
    </submittedName>
</protein>
<keyword evidence="3" id="KW-0255">Endonuclease</keyword>
<evidence type="ECO:0000313" key="4">
    <source>
        <dbReference type="Proteomes" id="UP000572635"/>
    </source>
</evidence>
<dbReference type="GO" id="GO:0005975">
    <property type="term" value="P:carbohydrate metabolic process"/>
    <property type="evidence" value="ECO:0007669"/>
    <property type="project" value="UniProtKB-ARBA"/>
</dbReference>
<accession>A0A7W8VGG4</accession>
<gene>
    <name evidence="3" type="ORF">HDA36_005212</name>
</gene>
<dbReference type="PANTHER" id="PTHR41349">
    <property type="match status" value="1"/>
</dbReference>
<reference evidence="3 4" key="1">
    <citation type="submission" date="2020-08" db="EMBL/GenBank/DDBJ databases">
        <title>Sequencing the genomes of 1000 actinobacteria strains.</title>
        <authorList>
            <person name="Klenk H.-P."/>
        </authorList>
    </citation>
    <scope>NUCLEOTIDE SEQUENCE [LARGE SCALE GENOMIC DNA]</scope>
    <source>
        <strain evidence="3 4">DSM 44551</strain>
    </source>
</reference>
<feature type="chain" id="PRO_5030894264" evidence="1">
    <location>
        <begin position="29"/>
        <end position="506"/>
    </location>
</feature>
<dbReference type="PANTHER" id="PTHR41349:SF1">
    <property type="entry name" value="PROTEIN CBG08683"/>
    <property type="match status" value="1"/>
</dbReference>
<dbReference type="InterPro" id="IPR036691">
    <property type="entry name" value="Endo/exonu/phosph_ase_sf"/>
</dbReference>
<feature type="domain" description="Endonuclease/exonuclease/phosphatase" evidence="2">
    <location>
        <begin position="229"/>
        <end position="495"/>
    </location>
</feature>
<dbReference type="InterPro" id="IPR013783">
    <property type="entry name" value="Ig-like_fold"/>
</dbReference>
<proteinExistence type="predicted"/>
<sequence length="506" mass="53058">MRGRWRRALAAAAAAAVVLAGAAAPAQAEPAGTLALTGPVAQGEAATFGYGTPDPHGTNWIGVYPQGEGPVDEEYTEPSLAWTYAPEGEGEAEVDTGALSAGDYTAYFLARDGYEWLARPVDFTVTDDRPVSFPVDEVTLRNGREGDAYEATVGGLASGGGEVEFSKASGPDWAEVAADGTVTGTPGQGGADAEVVVEAAGADGSTDRITAVVPVRAAGEPLVDELDVMSYNTWHAGTKVNGHHEKQVRYLAESGADIVGLQETGGEAAERLAGALGWHHWQTSGSLGVISKYPITEERGEVNASGSVKIALDGADSEVAVWNVHLGYTPYGPYDACDEGMPVDRILEREAESGRTPQIEDTVAAMEEDLAAAGDVPVLLLGDFNSPSHLDWTEANREKNCGYADVPWPASTVPAEAGLTDSFREAHPDPVAEPGITWSPLFPRRDGATGAEEPQDRIDFVYYAGGLDVRGSETLVAGDPQVYPDHADNEWTSDHAAVMTAFALDG</sequence>
<dbReference type="EMBL" id="JACHDB010000001">
    <property type="protein sequence ID" value="MBB5435128.1"/>
    <property type="molecule type" value="Genomic_DNA"/>
</dbReference>
<dbReference type="GO" id="GO:0004519">
    <property type="term" value="F:endonuclease activity"/>
    <property type="evidence" value="ECO:0007669"/>
    <property type="project" value="UniProtKB-KW"/>
</dbReference>
<comment type="caution">
    <text evidence="3">The sequence shown here is derived from an EMBL/GenBank/DDBJ whole genome shotgun (WGS) entry which is preliminary data.</text>
</comment>
<dbReference type="InterPro" id="IPR005135">
    <property type="entry name" value="Endo/exonuclease/phosphatase"/>
</dbReference>
<evidence type="ECO:0000256" key="1">
    <source>
        <dbReference type="SAM" id="SignalP"/>
    </source>
</evidence>
<organism evidence="3 4">
    <name type="scientific">Nocardiopsis composta</name>
    <dbReference type="NCBI Taxonomy" id="157465"/>
    <lineage>
        <taxon>Bacteria</taxon>
        <taxon>Bacillati</taxon>
        <taxon>Actinomycetota</taxon>
        <taxon>Actinomycetes</taxon>
        <taxon>Streptosporangiales</taxon>
        <taxon>Nocardiopsidaceae</taxon>
        <taxon>Nocardiopsis</taxon>
    </lineage>
</organism>
<name>A0A7W8VGG4_9ACTN</name>
<dbReference type="GO" id="GO:0004527">
    <property type="term" value="F:exonuclease activity"/>
    <property type="evidence" value="ECO:0007669"/>
    <property type="project" value="UniProtKB-KW"/>
</dbReference>
<keyword evidence="3" id="KW-0269">Exonuclease</keyword>